<keyword evidence="3" id="KW-1185">Reference proteome</keyword>
<comment type="similarity">
    <text evidence="1">Belongs to the ADP-ribosylglycohydrolase family.</text>
</comment>
<proteinExistence type="inferred from homology"/>
<reference evidence="2 3" key="1">
    <citation type="submission" date="2023-09" db="EMBL/GenBank/DDBJ databases">
        <authorList>
            <person name="Wang M."/>
        </authorList>
    </citation>
    <scope>NUCLEOTIDE SEQUENCE [LARGE SCALE GENOMIC DNA]</scope>
    <source>
        <strain evidence="2">GT-2023</strain>
        <tissue evidence="2">Liver</tissue>
    </source>
</reference>
<accession>A0ABR3MGE0</accession>
<evidence type="ECO:0000313" key="2">
    <source>
        <dbReference type="EMBL" id="KAL1264152.1"/>
    </source>
</evidence>
<protein>
    <recommendedName>
        <fullName evidence="4">ADP-ribosylarginine hydrolase</fullName>
    </recommendedName>
</protein>
<dbReference type="InterPro" id="IPR036705">
    <property type="entry name" value="Ribosyl_crysJ1_sf"/>
</dbReference>
<gene>
    <name evidence="2" type="ORF">QQF64_004507</name>
</gene>
<evidence type="ECO:0000256" key="1">
    <source>
        <dbReference type="ARBA" id="ARBA00010702"/>
    </source>
</evidence>
<dbReference type="PANTHER" id="PTHR16222:SF39">
    <property type="entry name" value="ADP-RIBOSYLARGININE HYDROLASE-RELATED"/>
    <property type="match status" value="1"/>
</dbReference>
<dbReference type="EMBL" id="JAYMGO010000012">
    <property type="protein sequence ID" value="KAL1264152.1"/>
    <property type="molecule type" value="Genomic_DNA"/>
</dbReference>
<comment type="caution">
    <text evidence="2">The sequence shown here is derived from an EMBL/GenBank/DDBJ whole genome shotgun (WGS) entry which is preliminary data.</text>
</comment>
<name>A0ABR3MGE0_9TELE</name>
<dbReference type="Pfam" id="PF03747">
    <property type="entry name" value="ADP_ribosyl_GH"/>
    <property type="match status" value="1"/>
</dbReference>
<evidence type="ECO:0000313" key="3">
    <source>
        <dbReference type="Proteomes" id="UP001558613"/>
    </source>
</evidence>
<dbReference type="InterPro" id="IPR005502">
    <property type="entry name" value="Ribosyl_crysJ1"/>
</dbReference>
<dbReference type="Gene3D" id="1.10.4080.10">
    <property type="entry name" value="ADP-ribosylation/Crystallin J1"/>
    <property type="match status" value="1"/>
</dbReference>
<evidence type="ECO:0008006" key="4">
    <source>
        <dbReference type="Google" id="ProtNLM"/>
    </source>
</evidence>
<dbReference type="InterPro" id="IPR050792">
    <property type="entry name" value="ADP-ribosylglycohydrolase"/>
</dbReference>
<organism evidence="2 3">
    <name type="scientific">Cirrhinus molitorella</name>
    <name type="common">mud carp</name>
    <dbReference type="NCBI Taxonomy" id="172907"/>
    <lineage>
        <taxon>Eukaryota</taxon>
        <taxon>Metazoa</taxon>
        <taxon>Chordata</taxon>
        <taxon>Craniata</taxon>
        <taxon>Vertebrata</taxon>
        <taxon>Euteleostomi</taxon>
        <taxon>Actinopterygii</taxon>
        <taxon>Neopterygii</taxon>
        <taxon>Teleostei</taxon>
        <taxon>Ostariophysi</taxon>
        <taxon>Cypriniformes</taxon>
        <taxon>Cyprinidae</taxon>
        <taxon>Labeoninae</taxon>
        <taxon>Labeonini</taxon>
        <taxon>Cirrhinus</taxon>
    </lineage>
</organism>
<dbReference type="PANTHER" id="PTHR16222">
    <property type="entry name" value="ADP-RIBOSYLGLYCOHYDROLASE"/>
    <property type="match status" value="1"/>
</dbReference>
<sequence length="193" mass="21238">MSDSCATHPSRVLQRELLKDKWRSGDRGRRERPRPGLLFAAYVQQSSWEILFGGSISSLLPWDPLPGKEWLARYLDLRGLSLGTGPVAWPDQYGPAERDKAYTSFSLSGWGGGCGHDAPMIALDALLGAGSDWEELMSRAGFHGGDSDSTAVIACCCWGVLYGIDGVPQCNYRNLEYRGRLENVAQKLYALSH</sequence>
<dbReference type="Proteomes" id="UP001558613">
    <property type="component" value="Unassembled WGS sequence"/>
</dbReference>
<dbReference type="SUPFAM" id="SSF101478">
    <property type="entry name" value="ADP-ribosylglycohydrolase"/>
    <property type="match status" value="1"/>
</dbReference>